<sequence>MKVNNNKVFRYMALMFIITSLLTGCSQEKVLELEKQELRAKVKELELLIDETSAKVEHYEKTYDLRNVLDIKSRQIISSLNLGVFNEEEKALLGDNILIQEDGLLIRVANNHYEMPFFSNSLDFEKLRQRYFLLDEEERFITGYEVFSVSDNMENDVMRSVLIFTYIETPSGWKLVDINADR</sequence>
<dbReference type="AlphaFoldDB" id="A0A4R3MPI7"/>
<evidence type="ECO:0000256" key="1">
    <source>
        <dbReference type="SAM" id="Coils"/>
    </source>
</evidence>
<protein>
    <submittedName>
        <fullName evidence="2">Uncharacterized protein</fullName>
    </submittedName>
</protein>
<organism evidence="2 3">
    <name type="scientific">Natranaerovirga pectinivora</name>
    <dbReference type="NCBI Taxonomy" id="682400"/>
    <lineage>
        <taxon>Bacteria</taxon>
        <taxon>Bacillati</taxon>
        <taxon>Bacillota</taxon>
        <taxon>Clostridia</taxon>
        <taxon>Lachnospirales</taxon>
        <taxon>Natranaerovirgaceae</taxon>
        <taxon>Natranaerovirga</taxon>
    </lineage>
</organism>
<dbReference type="RefSeq" id="WP_132249897.1">
    <property type="nucleotide sequence ID" value="NZ_SMAL01000001.1"/>
</dbReference>
<accession>A0A4R3MPI7</accession>
<keyword evidence="1" id="KW-0175">Coiled coil</keyword>
<comment type="caution">
    <text evidence="2">The sequence shown here is derived from an EMBL/GenBank/DDBJ whole genome shotgun (WGS) entry which is preliminary data.</text>
</comment>
<name>A0A4R3MPI7_9FIRM</name>
<keyword evidence="3" id="KW-1185">Reference proteome</keyword>
<dbReference type="EMBL" id="SMAL01000001">
    <property type="protein sequence ID" value="TCT17205.1"/>
    <property type="molecule type" value="Genomic_DNA"/>
</dbReference>
<reference evidence="2 3" key="1">
    <citation type="submission" date="2019-03" db="EMBL/GenBank/DDBJ databases">
        <title>Genomic Encyclopedia of Type Strains, Phase IV (KMG-IV): sequencing the most valuable type-strain genomes for metagenomic binning, comparative biology and taxonomic classification.</title>
        <authorList>
            <person name="Goeker M."/>
        </authorList>
    </citation>
    <scope>NUCLEOTIDE SEQUENCE [LARGE SCALE GENOMIC DNA]</scope>
    <source>
        <strain evidence="2 3">DSM 24629</strain>
    </source>
</reference>
<dbReference type="PROSITE" id="PS51257">
    <property type="entry name" value="PROKAR_LIPOPROTEIN"/>
    <property type="match status" value="1"/>
</dbReference>
<feature type="coiled-coil region" evidence="1">
    <location>
        <begin position="28"/>
        <end position="62"/>
    </location>
</feature>
<proteinExistence type="predicted"/>
<dbReference type="Proteomes" id="UP000294902">
    <property type="component" value="Unassembled WGS sequence"/>
</dbReference>
<gene>
    <name evidence="2" type="ORF">EDC18_101503</name>
</gene>
<evidence type="ECO:0000313" key="3">
    <source>
        <dbReference type="Proteomes" id="UP000294902"/>
    </source>
</evidence>
<evidence type="ECO:0000313" key="2">
    <source>
        <dbReference type="EMBL" id="TCT17205.1"/>
    </source>
</evidence>